<comment type="caution">
    <text evidence="3">The sequence shown here is derived from an EMBL/GenBank/DDBJ whole genome shotgun (WGS) entry which is preliminary data.</text>
</comment>
<gene>
    <name evidence="3" type="ORF">CSOJ01_07966</name>
</gene>
<evidence type="ECO:0000313" key="4">
    <source>
        <dbReference type="Proteomes" id="UP000652219"/>
    </source>
</evidence>
<dbReference type="Pfam" id="PF26616">
    <property type="entry name" value="CorA-like"/>
    <property type="match status" value="1"/>
</dbReference>
<dbReference type="EMBL" id="WIGN01000130">
    <property type="protein sequence ID" value="KAF6807764.1"/>
    <property type="molecule type" value="Genomic_DNA"/>
</dbReference>
<protein>
    <recommendedName>
        <fullName evidence="2">CorA-like transporter domain-containing protein</fullName>
    </recommendedName>
</protein>
<dbReference type="Gene3D" id="1.20.58.340">
    <property type="entry name" value="Magnesium transport protein CorA, transmembrane region"/>
    <property type="match status" value="1"/>
</dbReference>
<proteinExistence type="predicted"/>
<reference evidence="3 4" key="1">
    <citation type="journal article" date="2020" name="Phytopathology">
        <title>Genome Sequence Resources of Colletotrichum truncatum, C. plurivorum, C. musicola, and C. sojae: Four Species Pathogenic to Soybean (Glycine max).</title>
        <authorList>
            <person name="Rogerio F."/>
            <person name="Boufleur T.R."/>
            <person name="Ciampi-Guillardi M."/>
            <person name="Sukno S.A."/>
            <person name="Thon M.R."/>
            <person name="Massola Junior N.S."/>
            <person name="Baroncelli R."/>
        </authorList>
    </citation>
    <scope>NUCLEOTIDE SEQUENCE [LARGE SCALE GENOMIC DNA]</scope>
    <source>
        <strain evidence="3 4">LFN0009</strain>
    </source>
</reference>
<organism evidence="3 4">
    <name type="scientific">Colletotrichum sojae</name>
    <dbReference type="NCBI Taxonomy" id="2175907"/>
    <lineage>
        <taxon>Eukaryota</taxon>
        <taxon>Fungi</taxon>
        <taxon>Dikarya</taxon>
        <taxon>Ascomycota</taxon>
        <taxon>Pezizomycotina</taxon>
        <taxon>Sordariomycetes</taxon>
        <taxon>Hypocreomycetidae</taxon>
        <taxon>Glomerellales</taxon>
        <taxon>Glomerellaceae</taxon>
        <taxon>Colletotrichum</taxon>
        <taxon>Colletotrichum orchidearum species complex</taxon>
    </lineage>
</organism>
<keyword evidence="1" id="KW-0472">Membrane</keyword>
<dbReference type="Proteomes" id="UP000652219">
    <property type="component" value="Unassembled WGS sequence"/>
</dbReference>
<accession>A0A8H6J735</accession>
<dbReference type="InterPro" id="IPR058257">
    <property type="entry name" value="CorA-like_dom"/>
</dbReference>
<sequence>MFQLICNHQQIDSSFLESLCSFGYQDEPIDLCLAHFRGKIGNKINGPDLSPSSLTRPERQIQLSYLLRSVERGGNTDRGIWDWNIRQAANYHSFDLKTGKSFWATIKANDLLRKRVERFTPLLNIQPEPENESQEPLASHLKAALCTHLVLLSWCDDGWRDFINDFEAAVEKIVRPANNAMVDDHLPEDKGFQHLGAWPEALRPAKRITIQSYQAKGGLGTDNQQKESFFSMSRLPRALGSLLGASKKVATDEEQGMPLDALSTAKSTAEAVIDPRGSLSKFRFKDIQTLYKQSNLLQRALLVLDLNAGVMRDLQACYGQLAKVELTAAAFGPVIGGFLTEVTSIIRRLETRRTQLNALATMLSQSIQLYELVLQQRSDHINVTFAESAHKATDQMKRLADKTSRETASMHIITGVTLIFLPATFVATFFQSGIFLWKEAPDDMEEAWKYQGAGLSLFCKVCAPLTLVTIGGWYLSWRMGRRKGSHKD</sequence>
<keyword evidence="4" id="KW-1185">Reference proteome</keyword>
<feature type="transmembrane region" description="Helical" evidence="1">
    <location>
        <begin position="455"/>
        <end position="477"/>
    </location>
</feature>
<keyword evidence="1" id="KW-1133">Transmembrane helix</keyword>
<feature type="domain" description="CorA-like transporter" evidence="2">
    <location>
        <begin position="1"/>
        <end position="177"/>
    </location>
</feature>
<evidence type="ECO:0000259" key="2">
    <source>
        <dbReference type="Pfam" id="PF26616"/>
    </source>
</evidence>
<feature type="transmembrane region" description="Helical" evidence="1">
    <location>
        <begin position="412"/>
        <end position="435"/>
    </location>
</feature>
<name>A0A8H6J735_9PEZI</name>
<keyword evidence="1" id="KW-0812">Transmembrane</keyword>
<evidence type="ECO:0000256" key="1">
    <source>
        <dbReference type="SAM" id="Phobius"/>
    </source>
</evidence>
<dbReference type="AlphaFoldDB" id="A0A8H6J735"/>
<evidence type="ECO:0000313" key="3">
    <source>
        <dbReference type="EMBL" id="KAF6807764.1"/>
    </source>
</evidence>